<dbReference type="Gene3D" id="3.40.50.360">
    <property type="match status" value="1"/>
</dbReference>
<dbReference type="EMBL" id="DXEX01000137">
    <property type="protein sequence ID" value="HIX59291.1"/>
    <property type="molecule type" value="Genomic_DNA"/>
</dbReference>
<reference evidence="2" key="2">
    <citation type="submission" date="2021-04" db="EMBL/GenBank/DDBJ databases">
        <authorList>
            <person name="Gilroy R."/>
        </authorList>
    </citation>
    <scope>NUCLEOTIDE SEQUENCE</scope>
    <source>
        <strain evidence="2">ChiSjej1B19-8411</strain>
    </source>
</reference>
<dbReference type="Pfam" id="PF02525">
    <property type="entry name" value="Flavodoxin_2"/>
    <property type="match status" value="1"/>
</dbReference>
<dbReference type="Proteomes" id="UP000886817">
    <property type="component" value="Unassembled WGS sequence"/>
</dbReference>
<dbReference type="InterPro" id="IPR050104">
    <property type="entry name" value="FMN-dep_NADH:Q_OxRdtase_AzoR1"/>
</dbReference>
<evidence type="ECO:0000313" key="2">
    <source>
        <dbReference type="EMBL" id="HIX59291.1"/>
    </source>
</evidence>
<dbReference type="PANTHER" id="PTHR43741">
    <property type="entry name" value="FMN-DEPENDENT NADH-AZOREDUCTASE 1"/>
    <property type="match status" value="1"/>
</dbReference>
<proteinExistence type="predicted"/>
<gene>
    <name evidence="2" type="ORF">IAA45_06190</name>
</gene>
<dbReference type="PANTHER" id="PTHR43741:SF4">
    <property type="entry name" value="FMN-DEPENDENT NADH:QUINONE OXIDOREDUCTASE"/>
    <property type="match status" value="1"/>
</dbReference>
<dbReference type="SUPFAM" id="SSF52218">
    <property type="entry name" value="Flavoproteins"/>
    <property type="match status" value="1"/>
</dbReference>
<sequence length="192" mass="22144">MKKLLFVNACIRGEDSRTWRIAAPLIEKLRETYEVQTIDVNALQWQAVRAEEFQARGQGNFQEHVLEYARMMEQTDRLVIAAPFWDMSFPSALKVFFEQISLDGYTFDNGSSTCTGRCRCEKVLYITTRGMNIPTGDIREQAVPYLRALSTLWGLGEVQCVACENMDYISDDEREEKIRKAIAEGMEICREF</sequence>
<comment type="caution">
    <text evidence="2">The sequence shown here is derived from an EMBL/GenBank/DDBJ whole genome shotgun (WGS) entry which is preliminary data.</text>
</comment>
<evidence type="ECO:0000259" key="1">
    <source>
        <dbReference type="Pfam" id="PF02525"/>
    </source>
</evidence>
<dbReference type="InterPro" id="IPR003680">
    <property type="entry name" value="Flavodoxin_fold"/>
</dbReference>
<accession>A0A9D2B3N1</accession>
<organism evidence="2 3">
    <name type="scientific">Candidatus Blautia gallistercoris</name>
    <dbReference type="NCBI Taxonomy" id="2838490"/>
    <lineage>
        <taxon>Bacteria</taxon>
        <taxon>Bacillati</taxon>
        <taxon>Bacillota</taxon>
        <taxon>Clostridia</taxon>
        <taxon>Lachnospirales</taxon>
        <taxon>Lachnospiraceae</taxon>
        <taxon>Blautia</taxon>
    </lineage>
</organism>
<protein>
    <submittedName>
        <fullName evidence="2">NAD(P)H-dependent oxidoreductase</fullName>
    </submittedName>
</protein>
<name>A0A9D2B3N1_9FIRM</name>
<dbReference type="AlphaFoldDB" id="A0A9D2B3N1"/>
<dbReference type="InterPro" id="IPR029039">
    <property type="entry name" value="Flavoprotein-like_sf"/>
</dbReference>
<reference evidence="2" key="1">
    <citation type="journal article" date="2021" name="PeerJ">
        <title>Extensive microbial diversity within the chicken gut microbiome revealed by metagenomics and culture.</title>
        <authorList>
            <person name="Gilroy R."/>
            <person name="Ravi A."/>
            <person name="Getino M."/>
            <person name="Pursley I."/>
            <person name="Horton D.L."/>
            <person name="Alikhan N.F."/>
            <person name="Baker D."/>
            <person name="Gharbi K."/>
            <person name="Hall N."/>
            <person name="Watson M."/>
            <person name="Adriaenssens E.M."/>
            <person name="Foster-Nyarko E."/>
            <person name="Jarju S."/>
            <person name="Secka A."/>
            <person name="Antonio M."/>
            <person name="Oren A."/>
            <person name="Chaudhuri R.R."/>
            <person name="La Ragione R."/>
            <person name="Hildebrand F."/>
            <person name="Pallen M.J."/>
        </authorList>
    </citation>
    <scope>NUCLEOTIDE SEQUENCE</scope>
    <source>
        <strain evidence="2">ChiSjej1B19-8411</strain>
    </source>
</reference>
<evidence type="ECO:0000313" key="3">
    <source>
        <dbReference type="Proteomes" id="UP000886817"/>
    </source>
</evidence>
<feature type="domain" description="Flavodoxin-like fold" evidence="1">
    <location>
        <begin position="2"/>
        <end position="183"/>
    </location>
</feature>